<dbReference type="OrthoDB" id="1098139at2759"/>
<keyword evidence="2" id="KW-1185">Reference proteome</keyword>
<evidence type="ECO:0000313" key="2">
    <source>
        <dbReference type="Proteomes" id="UP000070444"/>
    </source>
</evidence>
<organism evidence="1 2">
    <name type="scientific">Conidiobolus coronatus (strain ATCC 28846 / CBS 209.66 / NRRL 28638)</name>
    <name type="common">Delacroixia coronata</name>
    <dbReference type="NCBI Taxonomy" id="796925"/>
    <lineage>
        <taxon>Eukaryota</taxon>
        <taxon>Fungi</taxon>
        <taxon>Fungi incertae sedis</taxon>
        <taxon>Zoopagomycota</taxon>
        <taxon>Entomophthoromycotina</taxon>
        <taxon>Entomophthoromycetes</taxon>
        <taxon>Entomophthorales</taxon>
        <taxon>Ancylistaceae</taxon>
        <taxon>Conidiobolus</taxon>
    </lineage>
</organism>
<sequence>MYYKTIMNKIDSKLVYSLLSSSDILKYLNIKDKAELSSCCKFIYEKTIRLRLNNLCFDNSEFQEYIDNTQKGTYWTDENYDLKLEYFDETINKYKTYLSSMVYSGLDYNLLEYFSQKFKNIGSLCLHSINLPKNSLKIIIENFHNLHSLTLSEVKAGCSKSECKNINFKLPSYLRELNWENCTQFELASSDLSSFKQLSLAPRFMNESILDISLNLINSLKSIYWINLNYSDDQKFNEIIINNPRLASLTTTLNLLYSGSYNHIINNTNLTKLTILDFGDAIIYNSQLAKPLNIKTLNFYHKFAEIGPYINTLIEDCSNLKELEYHSYYGSDQYLFNHIKNLEKLKILTIIATTYTPSILDSILPRSNIEKLEICSYYPIKFNLSNFVNLKKLKLINNINMLPGLHIWDDIPYYEDLAGWRMISYVKSTQYWRV</sequence>
<proteinExistence type="predicted"/>
<accession>A0A137P7H4</accession>
<dbReference type="EMBL" id="KQ964488">
    <property type="protein sequence ID" value="KXN70945.1"/>
    <property type="molecule type" value="Genomic_DNA"/>
</dbReference>
<name>A0A137P7H4_CONC2</name>
<protein>
    <recommendedName>
        <fullName evidence="3">RNI-like protein</fullName>
    </recommendedName>
</protein>
<gene>
    <name evidence="1" type="ORF">CONCODRAFT_70197</name>
</gene>
<dbReference type="InterPro" id="IPR032675">
    <property type="entry name" value="LRR_dom_sf"/>
</dbReference>
<dbReference type="Proteomes" id="UP000070444">
    <property type="component" value="Unassembled WGS sequence"/>
</dbReference>
<dbReference type="SUPFAM" id="SSF52047">
    <property type="entry name" value="RNI-like"/>
    <property type="match status" value="1"/>
</dbReference>
<dbReference type="AlphaFoldDB" id="A0A137P7H4"/>
<evidence type="ECO:0000313" key="1">
    <source>
        <dbReference type="EMBL" id="KXN70945.1"/>
    </source>
</evidence>
<dbReference type="Gene3D" id="3.80.10.10">
    <property type="entry name" value="Ribonuclease Inhibitor"/>
    <property type="match status" value="1"/>
</dbReference>
<evidence type="ECO:0008006" key="3">
    <source>
        <dbReference type="Google" id="ProtNLM"/>
    </source>
</evidence>
<reference evidence="1 2" key="1">
    <citation type="journal article" date="2015" name="Genome Biol. Evol.">
        <title>Phylogenomic analyses indicate that early fungi evolved digesting cell walls of algal ancestors of land plants.</title>
        <authorList>
            <person name="Chang Y."/>
            <person name="Wang S."/>
            <person name="Sekimoto S."/>
            <person name="Aerts A.L."/>
            <person name="Choi C."/>
            <person name="Clum A."/>
            <person name="LaButti K.M."/>
            <person name="Lindquist E.A."/>
            <person name="Yee Ngan C."/>
            <person name="Ohm R.A."/>
            <person name="Salamov A.A."/>
            <person name="Grigoriev I.V."/>
            <person name="Spatafora J.W."/>
            <person name="Berbee M.L."/>
        </authorList>
    </citation>
    <scope>NUCLEOTIDE SEQUENCE [LARGE SCALE GENOMIC DNA]</scope>
    <source>
        <strain evidence="1 2">NRRL 28638</strain>
    </source>
</reference>